<evidence type="ECO:0000313" key="1">
    <source>
        <dbReference type="EMBL" id="CAB4149147.1"/>
    </source>
</evidence>
<dbReference type="EMBL" id="LR796609">
    <property type="protein sequence ID" value="CAB4154093.1"/>
    <property type="molecule type" value="Genomic_DNA"/>
</dbReference>
<dbReference type="EMBL" id="LR796509">
    <property type="protein sequence ID" value="CAB4149147.1"/>
    <property type="molecule type" value="Genomic_DNA"/>
</dbReference>
<reference evidence="1" key="1">
    <citation type="submission" date="2020-04" db="EMBL/GenBank/DDBJ databases">
        <authorList>
            <person name="Chiriac C."/>
            <person name="Salcher M."/>
            <person name="Ghai R."/>
            <person name="Kavagutti S V."/>
        </authorList>
    </citation>
    <scope>NUCLEOTIDE SEQUENCE</scope>
</reference>
<accession>A0A6J5MTK3</accession>
<name>A0A6J5MTK3_9CAUD</name>
<evidence type="ECO:0000313" key="2">
    <source>
        <dbReference type="EMBL" id="CAB4154093.1"/>
    </source>
</evidence>
<gene>
    <name evidence="1" type="ORF">UFOVP534_48</name>
    <name evidence="2" type="ORF">UFOVP637_21</name>
</gene>
<proteinExistence type="predicted"/>
<organism evidence="1">
    <name type="scientific">uncultured Caudovirales phage</name>
    <dbReference type="NCBI Taxonomy" id="2100421"/>
    <lineage>
        <taxon>Viruses</taxon>
        <taxon>Duplodnaviria</taxon>
        <taxon>Heunggongvirae</taxon>
        <taxon>Uroviricota</taxon>
        <taxon>Caudoviricetes</taxon>
        <taxon>Peduoviridae</taxon>
        <taxon>Maltschvirus</taxon>
        <taxon>Maltschvirus maltsch</taxon>
    </lineage>
</organism>
<sequence>MAGAGYRLFNTGDILTAAQVNTYLQQQVIMVFADSTARTTALSGVLAEGMFSYLTGTNAFQLYDGSSWVDVSNPGDITGVTAGTGLSGGGSSGAVTLAIDTATTADLTTAQTLTNKTLTSPTINDPKLNLSINAQTGTTYTFVLTDNGKLVTASNGSAQTYSIPTNASVAFPVGTQINLIQIGAGQVTVSATTPGTTTILSNAATAAGPKCRNQYAALTAIKVATDAWYVIGDIA</sequence>
<protein>
    <submittedName>
        <fullName evidence="1">Uncharacterized protein</fullName>
    </submittedName>
</protein>